<keyword evidence="1" id="KW-0472">Membrane</keyword>
<gene>
    <name evidence="2" type="ORF">GCM10023175_00770</name>
</gene>
<name>A0ABP8RCU1_9PSEU</name>
<feature type="transmembrane region" description="Helical" evidence="1">
    <location>
        <begin position="6"/>
        <end position="29"/>
    </location>
</feature>
<accession>A0ABP8RCU1</accession>
<protein>
    <submittedName>
        <fullName evidence="2">Uncharacterized protein</fullName>
    </submittedName>
</protein>
<organism evidence="2 3">
    <name type="scientific">Pseudonocardia xishanensis</name>
    <dbReference type="NCBI Taxonomy" id="630995"/>
    <lineage>
        <taxon>Bacteria</taxon>
        <taxon>Bacillati</taxon>
        <taxon>Actinomycetota</taxon>
        <taxon>Actinomycetes</taxon>
        <taxon>Pseudonocardiales</taxon>
        <taxon>Pseudonocardiaceae</taxon>
        <taxon>Pseudonocardia</taxon>
    </lineage>
</organism>
<proteinExistence type="predicted"/>
<reference evidence="3" key="1">
    <citation type="journal article" date="2019" name="Int. J. Syst. Evol. Microbiol.">
        <title>The Global Catalogue of Microorganisms (GCM) 10K type strain sequencing project: providing services to taxonomists for standard genome sequencing and annotation.</title>
        <authorList>
            <consortium name="The Broad Institute Genomics Platform"/>
            <consortium name="The Broad Institute Genome Sequencing Center for Infectious Disease"/>
            <person name="Wu L."/>
            <person name="Ma J."/>
        </authorList>
    </citation>
    <scope>NUCLEOTIDE SEQUENCE [LARGE SCALE GENOMIC DNA]</scope>
    <source>
        <strain evidence="3">JCM 17906</strain>
    </source>
</reference>
<comment type="caution">
    <text evidence="2">The sequence shown here is derived from an EMBL/GenBank/DDBJ whole genome shotgun (WGS) entry which is preliminary data.</text>
</comment>
<evidence type="ECO:0000313" key="2">
    <source>
        <dbReference type="EMBL" id="GAA4535328.1"/>
    </source>
</evidence>
<dbReference type="Proteomes" id="UP001501598">
    <property type="component" value="Unassembled WGS sequence"/>
</dbReference>
<keyword evidence="3" id="KW-1185">Reference proteome</keyword>
<sequence>MDPTLLTAIVSAGAGLCGAIVGSGSTIWSGRLQHRRGLKVEAAKEARGREIAAATQVSSLLVDYHELDEKGDEISGEANVQHSAEVNAVRRQIRLAALQLPEQARSDVETCLQIVHEATSLVMMGLFYWSTYSIRAAAFNYAQEVCAAVVRGGGPPEKPVHLQRIIASLADLDVELRETVYAEEEKETQKWEQAWLNSHPEFAKVKAPLRTRLLLGWTASKPKEIAQLPEEDGSEK</sequence>
<evidence type="ECO:0000313" key="3">
    <source>
        <dbReference type="Proteomes" id="UP001501598"/>
    </source>
</evidence>
<dbReference type="RefSeq" id="WP_345411487.1">
    <property type="nucleotide sequence ID" value="NZ_BAABGT010000002.1"/>
</dbReference>
<dbReference type="EMBL" id="BAABGT010000002">
    <property type="protein sequence ID" value="GAA4535328.1"/>
    <property type="molecule type" value="Genomic_DNA"/>
</dbReference>
<evidence type="ECO:0000256" key="1">
    <source>
        <dbReference type="SAM" id="Phobius"/>
    </source>
</evidence>
<keyword evidence="1" id="KW-1133">Transmembrane helix</keyword>
<keyword evidence="1" id="KW-0812">Transmembrane</keyword>